<keyword evidence="7" id="KW-1185">Reference proteome</keyword>
<accession>A0ABQ3ZMX7</accession>
<comment type="caution">
    <text evidence="6">The sequence shown here is derived from an EMBL/GenBank/DDBJ whole genome shotgun (WGS) entry which is preliminary data.</text>
</comment>
<dbReference type="SUPFAM" id="SSF102114">
    <property type="entry name" value="Radical SAM enzymes"/>
    <property type="match status" value="1"/>
</dbReference>
<keyword evidence="4" id="KW-0411">Iron-sulfur</keyword>
<dbReference type="InterPro" id="IPR023867">
    <property type="entry name" value="Sulphatase_maturase_rSAM"/>
</dbReference>
<dbReference type="SFLD" id="SFLDG01386">
    <property type="entry name" value="main_SPASM_domain-containing"/>
    <property type="match status" value="1"/>
</dbReference>
<evidence type="ECO:0000313" key="7">
    <source>
        <dbReference type="Proteomes" id="UP000603200"/>
    </source>
</evidence>
<dbReference type="NCBIfam" id="NF041718">
    <property type="entry name" value="rSAM_phane_AMC"/>
    <property type="match status" value="1"/>
</dbReference>
<dbReference type="Proteomes" id="UP000603200">
    <property type="component" value="Unassembled WGS sequence"/>
</dbReference>
<reference evidence="6 7" key="1">
    <citation type="submission" date="2021-01" db="EMBL/GenBank/DDBJ databases">
        <title>Whole genome shotgun sequence of Actinoplanes humidus NBRC 14915.</title>
        <authorList>
            <person name="Komaki H."/>
            <person name="Tamura T."/>
        </authorList>
    </citation>
    <scope>NUCLEOTIDE SEQUENCE [LARGE SCALE GENOMIC DNA]</scope>
    <source>
        <strain evidence="6 7">NBRC 14915</strain>
    </source>
</reference>
<dbReference type="PANTHER" id="PTHR43273:SF8">
    <property type="entry name" value="RADICAL SAM DOMAIN PROTEIN"/>
    <property type="match status" value="1"/>
</dbReference>
<dbReference type="EMBL" id="BOMN01000035">
    <property type="protein sequence ID" value="GIE19941.1"/>
    <property type="molecule type" value="Genomic_DNA"/>
</dbReference>
<dbReference type="CDD" id="cd01335">
    <property type="entry name" value="Radical_SAM"/>
    <property type="match status" value="1"/>
</dbReference>
<evidence type="ECO:0000256" key="1">
    <source>
        <dbReference type="ARBA" id="ARBA00022691"/>
    </source>
</evidence>
<evidence type="ECO:0000259" key="5">
    <source>
        <dbReference type="PROSITE" id="PS51918"/>
    </source>
</evidence>
<evidence type="ECO:0000313" key="6">
    <source>
        <dbReference type="EMBL" id="GIE19941.1"/>
    </source>
</evidence>
<proteinExistence type="predicted"/>
<dbReference type="SFLD" id="SFLDG01067">
    <property type="entry name" value="SPASM/twitch_domain_containing"/>
    <property type="match status" value="1"/>
</dbReference>
<dbReference type="Pfam" id="PF04055">
    <property type="entry name" value="Radical_SAM"/>
    <property type="match status" value="1"/>
</dbReference>
<dbReference type="PROSITE" id="PS51918">
    <property type="entry name" value="RADICAL_SAM"/>
    <property type="match status" value="1"/>
</dbReference>
<dbReference type="SFLD" id="SFLDG01072">
    <property type="entry name" value="dehydrogenase_like"/>
    <property type="match status" value="1"/>
</dbReference>
<feature type="domain" description="Radical SAM core" evidence="5">
    <location>
        <begin position="36"/>
        <end position="254"/>
    </location>
</feature>
<dbReference type="PANTHER" id="PTHR43273">
    <property type="entry name" value="ANAEROBIC SULFATASE-MATURATING ENZYME HOMOLOG ASLB-RELATED"/>
    <property type="match status" value="1"/>
</dbReference>
<dbReference type="InterPro" id="IPR013785">
    <property type="entry name" value="Aldolase_TIM"/>
</dbReference>
<keyword evidence="1" id="KW-0949">S-adenosyl-L-methionine</keyword>
<organism evidence="6 7">
    <name type="scientific">Winogradskya humida</name>
    <dbReference type="NCBI Taxonomy" id="113566"/>
    <lineage>
        <taxon>Bacteria</taxon>
        <taxon>Bacillati</taxon>
        <taxon>Actinomycetota</taxon>
        <taxon>Actinomycetes</taxon>
        <taxon>Micromonosporales</taxon>
        <taxon>Micromonosporaceae</taxon>
        <taxon>Winogradskya</taxon>
    </lineage>
</organism>
<keyword evidence="3" id="KW-0408">Iron</keyword>
<evidence type="ECO:0000256" key="4">
    <source>
        <dbReference type="ARBA" id="ARBA00023014"/>
    </source>
</evidence>
<name>A0ABQ3ZMX7_9ACTN</name>
<evidence type="ECO:0000256" key="2">
    <source>
        <dbReference type="ARBA" id="ARBA00022723"/>
    </source>
</evidence>
<dbReference type="SFLD" id="SFLDS00029">
    <property type="entry name" value="Radical_SAM"/>
    <property type="match status" value="1"/>
</dbReference>
<dbReference type="InterPro" id="IPR007197">
    <property type="entry name" value="rSAM"/>
</dbReference>
<gene>
    <name evidence="6" type="ORF">Ahu01nite_030430</name>
</gene>
<sequence>MEDLRAVEQGWTPGLSLASGTNGEVAVGERWNGMRGISEIPTYVVMQPTTLCNLDCSYCYLPLRRHDKKMPVEVATAVAAAVNPWSRTGRFSVVWHGGEPLAAGREHFAELLKPFAEGVEHHVQTNATLIDDAWCEFFTERDIRVSVSVDGPEARNGERVTRGDKPAYARIMRGVEALRRHDIPFSALCVVGRPVPGLATELYGYFLELGCEVLGINVEELEGVNTRTNRHPEQDVKAFWAELVTAWRKNPSIHLREIEWSLRYAAAVLDGTADELLPRRLDPIPTVAQDGSVVLLSPELAGFSDPRYGDFSSGNVLTTPLAEILSRATGTPWIREFLEGVEACRTQCPYFGFCGGAHAANRYFEHGRFDVTTTDHCRNSKIRLLEGVLDHARDHQPTAV</sequence>
<dbReference type="Gene3D" id="3.20.20.70">
    <property type="entry name" value="Aldolase class I"/>
    <property type="match status" value="1"/>
</dbReference>
<evidence type="ECO:0000256" key="3">
    <source>
        <dbReference type="ARBA" id="ARBA00023004"/>
    </source>
</evidence>
<protein>
    <submittedName>
        <fullName evidence="6">Radical SAM protein</fullName>
    </submittedName>
</protein>
<dbReference type="InterPro" id="IPR058240">
    <property type="entry name" value="rSAM_sf"/>
</dbReference>
<keyword evidence="2" id="KW-0479">Metal-binding</keyword>